<dbReference type="Proteomes" id="UP000230273">
    <property type="component" value="Unassembled WGS sequence"/>
</dbReference>
<protein>
    <submittedName>
        <fullName evidence="1">Uncharacterized protein</fullName>
    </submittedName>
</protein>
<comment type="caution">
    <text evidence="1">The sequence shown here is derived from an EMBL/GenBank/DDBJ whole genome shotgun (WGS) entry which is preliminary data.</text>
</comment>
<proteinExistence type="predicted"/>
<name>A0A2G9YW39_9BACT</name>
<organism evidence="1 2">
    <name type="scientific">Candidatus Nealsonbacteria bacterium CG23_combo_of_CG06-09_8_20_14_all_38_19</name>
    <dbReference type="NCBI Taxonomy" id="1974721"/>
    <lineage>
        <taxon>Bacteria</taxon>
        <taxon>Candidatus Nealsoniibacteriota</taxon>
    </lineage>
</organism>
<evidence type="ECO:0000313" key="2">
    <source>
        <dbReference type="Proteomes" id="UP000230273"/>
    </source>
</evidence>
<dbReference type="AlphaFoldDB" id="A0A2G9YW39"/>
<dbReference type="EMBL" id="PCRP01000057">
    <property type="protein sequence ID" value="PIP23409.1"/>
    <property type="molecule type" value="Genomic_DNA"/>
</dbReference>
<reference evidence="1 2" key="1">
    <citation type="submission" date="2017-09" db="EMBL/GenBank/DDBJ databases">
        <title>Depth-based differentiation of microbial function through sediment-hosted aquifers and enrichment of novel symbionts in the deep terrestrial subsurface.</title>
        <authorList>
            <person name="Probst A.J."/>
            <person name="Ladd B."/>
            <person name="Jarett J.K."/>
            <person name="Geller-Mcgrath D.E."/>
            <person name="Sieber C.M."/>
            <person name="Emerson J.B."/>
            <person name="Anantharaman K."/>
            <person name="Thomas B.C."/>
            <person name="Malmstrom R."/>
            <person name="Stieglmeier M."/>
            <person name="Klingl A."/>
            <person name="Woyke T."/>
            <person name="Ryan C.M."/>
            <person name="Banfield J.F."/>
        </authorList>
    </citation>
    <scope>NUCLEOTIDE SEQUENCE [LARGE SCALE GENOMIC DNA]</scope>
    <source>
        <strain evidence="1">CG23_combo_of_CG06-09_8_20_14_all_38_19</strain>
    </source>
</reference>
<sequence length="99" mass="11152">MSWPGQVLVGSRVLEELRKKYFVQVVLKSANLIEVNVASFPPKTTETSRVVKEDIKENNIIGRIEQELREGGVSSFSIEMETCLAFSGEDSPVTIYVRF</sequence>
<gene>
    <name evidence="1" type="ORF">COX36_03495</name>
</gene>
<accession>A0A2G9YW39</accession>
<evidence type="ECO:0000313" key="1">
    <source>
        <dbReference type="EMBL" id="PIP23409.1"/>
    </source>
</evidence>